<reference evidence="2" key="1">
    <citation type="submission" date="2022-11" db="EMBL/GenBank/DDBJ databases">
        <title>Biodiversity and phylogenetic relationships of bacteria.</title>
        <authorList>
            <person name="Machado R.A.R."/>
            <person name="Bhat A."/>
            <person name="Loulou A."/>
            <person name="Kallel S."/>
        </authorList>
    </citation>
    <scope>NUCLEOTIDE SEQUENCE</scope>
    <source>
        <strain evidence="2">K-TC2</strain>
    </source>
</reference>
<proteinExistence type="predicted"/>
<accession>A0A9X3E3S2</accession>
<organism evidence="2 3">
    <name type="scientific">Kaistia nematophila</name>
    <dbReference type="NCBI Taxonomy" id="2994654"/>
    <lineage>
        <taxon>Bacteria</taxon>
        <taxon>Pseudomonadati</taxon>
        <taxon>Pseudomonadota</taxon>
        <taxon>Alphaproteobacteria</taxon>
        <taxon>Hyphomicrobiales</taxon>
        <taxon>Kaistiaceae</taxon>
        <taxon>Kaistia</taxon>
    </lineage>
</organism>
<dbReference type="Gene3D" id="2.10.109.10">
    <property type="entry name" value="Umud Fragment, subunit A"/>
    <property type="match status" value="1"/>
</dbReference>
<feature type="domain" description="Peptidase S24/S26A/S26B/S26C" evidence="1">
    <location>
        <begin position="127"/>
        <end position="201"/>
    </location>
</feature>
<dbReference type="EMBL" id="JAPKNK010000006">
    <property type="protein sequence ID" value="MCX5570593.1"/>
    <property type="molecule type" value="Genomic_DNA"/>
</dbReference>
<dbReference type="SUPFAM" id="SSF51306">
    <property type="entry name" value="LexA/Signal peptidase"/>
    <property type="match status" value="1"/>
</dbReference>
<dbReference type="InterPro" id="IPR036286">
    <property type="entry name" value="LexA/Signal_pep-like_sf"/>
</dbReference>
<dbReference type="InterPro" id="IPR039418">
    <property type="entry name" value="LexA-like"/>
</dbReference>
<dbReference type="CDD" id="cd06529">
    <property type="entry name" value="S24_LexA-like"/>
    <property type="match status" value="1"/>
</dbReference>
<comment type="caution">
    <text evidence="2">The sequence shown here is derived from an EMBL/GenBank/DDBJ whole genome shotgun (WGS) entry which is preliminary data.</text>
</comment>
<dbReference type="RefSeq" id="WP_266339554.1">
    <property type="nucleotide sequence ID" value="NZ_JAPKNK010000006.1"/>
</dbReference>
<gene>
    <name evidence="2" type="ORF">OSH07_15395</name>
</gene>
<sequence length="223" mass="24466">MSAIRADQLRTLLLNEMEGRTDPTRLARDIGRGKDYIRDFLGGKKESIGAAELLAIEEVLGLPAGRLTGRATAEPSAATALAPTIIPGHELVGAKDLPVYAAAMGGHGHEIVTFDPIDWVKRPVILERVKGAYGILVVNTSMSPLYRPNDIALINPHLAPTPDTEVVLYHMPPNGESEAMIKTLVSSAAKEWRLRQYNPAQDFSVDRVDWPVCHRVVGKYDRR</sequence>
<dbReference type="Pfam" id="PF00717">
    <property type="entry name" value="Peptidase_S24"/>
    <property type="match status" value="1"/>
</dbReference>
<evidence type="ECO:0000313" key="2">
    <source>
        <dbReference type="EMBL" id="MCX5570593.1"/>
    </source>
</evidence>
<evidence type="ECO:0000313" key="3">
    <source>
        <dbReference type="Proteomes" id="UP001144805"/>
    </source>
</evidence>
<name>A0A9X3E3S2_9HYPH</name>
<keyword evidence="3" id="KW-1185">Reference proteome</keyword>
<dbReference type="Proteomes" id="UP001144805">
    <property type="component" value="Unassembled WGS sequence"/>
</dbReference>
<protein>
    <submittedName>
        <fullName evidence="2">S24 family peptidase</fullName>
    </submittedName>
</protein>
<dbReference type="InterPro" id="IPR015927">
    <property type="entry name" value="Peptidase_S24_S26A/B/C"/>
</dbReference>
<dbReference type="AlphaFoldDB" id="A0A9X3E3S2"/>
<evidence type="ECO:0000259" key="1">
    <source>
        <dbReference type="Pfam" id="PF00717"/>
    </source>
</evidence>